<feature type="binding site" evidence="6">
    <location>
        <position position="104"/>
    </location>
    <ligand>
        <name>FMN</name>
        <dbReference type="ChEBI" id="CHEBI:58210"/>
    </ligand>
</feature>
<dbReference type="InterPro" id="IPR011251">
    <property type="entry name" value="Luciferase-like_dom"/>
</dbReference>
<dbReference type="GO" id="GO:0004497">
    <property type="term" value="F:monooxygenase activity"/>
    <property type="evidence" value="ECO:0007669"/>
    <property type="project" value="UniProtKB-KW"/>
</dbReference>
<dbReference type="Proteomes" id="UP000246722">
    <property type="component" value="Unassembled WGS sequence"/>
</dbReference>
<organism evidence="8 9">
    <name type="scientific">Cryobacterium arcticum</name>
    <dbReference type="NCBI Taxonomy" id="670052"/>
    <lineage>
        <taxon>Bacteria</taxon>
        <taxon>Bacillati</taxon>
        <taxon>Actinomycetota</taxon>
        <taxon>Actinomycetes</taxon>
        <taxon>Micrococcales</taxon>
        <taxon>Microbacteriaceae</taxon>
        <taxon>Cryobacterium</taxon>
    </lineage>
</organism>
<dbReference type="InterPro" id="IPR036661">
    <property type="entry name" value="Luciferase-like_sf"/>
</dbReference>
<dbReference type="EMBL" id="QHLY01000003">
    <property type="protein sequence ID" value="PXA73313.1"/>
    <property type="molecule type" value="Genomic_DNA"/>
</dbReference>
<dbReference type="NCBIfam" id="TIGR03860">
    <property type="entry name" value="FMN_nitrolo"/>
    <property type="match status" value="1"/>
</dbReference>
<evidence type="ECO:0000313" key="8">
    <source>
        <dbReference type="EMBL" id="PXA73313.1"/>
    </source>
</evidence>
<feature type="binding site" evidence="6">
    <location>
        <position position="58"/>
    </location>
    <ligand>
        <name>FMN</name>
        <dbReference type="ChEBI" id="CHEBI:58210"/>
    </ligand>
</feature>
<dbReference type="PANTHER" id="PTHR30011">
    <property type="entry name" value="ALKANESULFONATE MONOOXYGENASE-RELATED"/>
    <property type="match status" value="1"/>
</dbReference>
<dbReference type="PANTHER" id="PTHR30011:SF16">
    <property type="entry name" value="C2H2 FINGER DOMAIN TRANSCRIPTION FACTOR (EUROFUNG)-RELATED"/>
    <property type="match status" value="1"/>
</dbReference>
<name>A0A318A7Z0_9MICO</name>
<comment type="caution">
    <text evidence="8">The sequence shown here is derived from an EMBL/GenBank/DDBJ whole genome shotgun (WGS) entry which is preliminary data.</text>
</comment>
<evidence type="ECO:0000313" key="9">
    <source>
        <dbReference type="Proteomes" id="UP000246722"/>
    </source>
</evidence>
<keyword evidence="9" id="KW-1185">Reference proteome</keyword>
<dbReference type="SUPFAM" id="SSF51679">
    <property type="entry name" value="Bacterial luciferase-like"/>
    <property type="match status" value="1"/>
</dbReference>
<sequence length="443" mass="49049">MTTPASPLTFGWFLNFMPPAWNGTWRSNHRDRWMDGDFYVDVARQLEAACIDFLLLEDSVMVPDTYGGTMEAELRFTTRSPKGDPLPLIPKLARATQHIGFAATMSTSLYPPFMLARLLTTLDHITEGRVAWNLVTSAEDRAAQNFGQNTLPSHSERYQRADEYAELVTQLWDSWDDDALVMDRAAGRYVDHTRVRPINFDGAYYRSRGPLNTLPGPQRHPMIFQAGSSPAGRELAAKHAEVVLASMTSPTQMREFRDDLRSRTAAAGRDPDTLKVLYLVQPIIAETIQEAEIRRERAYAPTDENVIARLVHMSSGDIDFSTLDLDAPIPDDLETNGITSGLENLRRIGRGRTLREAAASRIESVELVGTPDSVADRMAEVIDEVGGDGFLFFGGGGGRLSRHYVAEITEGLMPALQDRGLARTSPGQGTFRESVFGAGTARL</sequence>
<dbReference type="Pfam" id="PF00296">
    <property type="entry name" value="Bac_luciferase"/>
    <property type="match status" value="1"/>
</dbReference>
<dbReference type="InterPro" id="IPR051260">
    <property type="entry name" value="Diverse_substr_monoxygenases"/>
</dbReference>
<keyword evidence="1 6" id="KW-0285">Flavoprotein</keyword>
<dbReference type="OrthoDB" id="3265338at2"/>
<accession>A0A318A7Z0</accession>
<feature type="domain" description="Luciferase-like" evidence="7">
    <location>
        <begin position="10"/>
        <end position="386"/>
    </location>
</feature>
<feature type="binding site" evidence="6">
    <location>
        <position position="229"/>
    </location>
    <ligand>
        <name>FMN</name>
        <dbReference type="ChEBI" id="CHEBI:58210"/>
    </ligand>
</feature>
<reference evidence="8 9" key="1">
    <citation type="submission" date="2018-05" db="EMBL/GenBank/DDBJ databases">
        <title>Genetic diversity of glacier-inhabiting Cryobacterium bacteria in China and description of Cryobacterium mengkeensis sp. nov. and Arthrobacter glacialis sp. nov.</title>
        <authorList>
            <person name="Liu Q."/>
            <person name="Xin Y.-H."/>
        </authorList>
    </citation>
    <scope>NUCLEOTIDE SEQUENCE [LARGE SCALE GENOMIC DNA]</scope>
    <source>
        <strain evidence="8 9">SK-1</strain>
    </source>
</reference>
<evidence type="ECO:0000256" key="6">
    <source>
        <dbReference type="PIRSR" id="PIRSR000337-1"/>
    </source>
</evidence>
<comment type="similarity">
    <text evidence="5">Belongs to the NtaA/SnaA/DszA monooxygenase family.</text>
</comment>
<evidence type="ECO:0000256" key="1">
    <source>
        <dbReference type="ARBA" id="ARBA00022630"/>
    </source>
</evidence>
<keyword evidence="2 6" id="KW-0288">FMN</keyword>
<dbReference type="PIRSF" id="PIRSF000337">
    <property type="entry name" value="NTA_MOA"/>
    <property type="match status" value="1"/>
</dbReference>
<gene>
    <name evidence="8" type="ORF">CTB96_00765</name>
</gene>
<keyword evidence="3" id="KW-0560">Oxidoreductase</keyword>
<keyword evidence="4 8" id="KW-0503">Monooxygenase</keyword>
<evidence type="ECO:0000256" key="4">
    <source>
        <dbReference type="ARBA" id="ARBA00023033"/>
    </source>
</evidence>
<protein>
    <submittedName>
        <fullName evidence="8">FMNH2-dependent monooxygenase</fullName>
    </submittedName>
</protein>
<feature type="binding site" evidence="6">
    <location>
        <position position="228"/>
    </location>
    <ligand>
        <name>FMN</name>
        <dbReference type="ChEBI" id="CHEBI:58210"/>
    </ligand>
</feature>
<evidence type="ECO:0000256" key="3">
    <source>
        <dbReference type="ARBA" id="ARBA00023002"/>
    </source>
</evidence>
<dbReference type="AlphaFoldDB" id="A0A318A7Z0"/>
<dbReference type="GO" id="GO:0016705">
    <property type="term" value="F:oxidoreductase activity, acting on paired donors, with incorporation or reduction of molecular oxygen"/>
    <property type="evidence" value="ECO:0007669"/>
    <property type="project" value="InterPro"/>
</dbReference>
<feature type="binding site" evidence="6">
    <location>
        <position position="154"/>
    </location>
    <ligand>
        <name>FMN</name>
        <dbReference type="ChEBI" id="CHEBI:58210"/>
    </ligand>
</feature>
<proteinExistence type="inferred from homology"/>
<evidence type="ECO:0000256" key="5">
    <source>
        <dbReference type="ARBA" id="ARBA00033748"/>
    </source>
</evidence>
<dbReference type="InterPro" id="IPR016215">
    <property type="entry name" value="NTA_MOA"/>
</dbReference>
<evidence type="ECO:0000256" key="2">
    <source>
        <dbReference type="ARBA" id="ARBA00022643"/>
    </source>
</evidence>
<evidence type="ECO:0000259" key="7">
    <source>
        <dbReference type="Pfam" id="PF00296"/>
    </source>
</evidence>
<feature type="binding site" evidence="6">
    <location>
        <position position="158"/>
    </location>
    <ligand>
        <name>FMN</name>
        <dbReference type="ChEBI" id="CHEBI:58210"/>
    </ligand>
</feature>
<dbReference type="Gene3D" id="3.20.20.30">
    <property type="entry name" value="Luciferase-like domain"/>
    <property type="match status" value="1"/>
</dbReference>
<dbReference type="RefSeq" id="WP_110124989.1">
    <property type="nucleotide sequence ID" value="NZ_QHLY01000003.1"/>
</dbReference>